<protein>
    <submittedName>
        <fullName evidence="2">Uncharacterized protein</fullName>
    </submittedName>
</protein>
<name>A0AAF3F4Q7_9BILA</name>
<dbReference type="WBParaSite" id="MBELARI_LOCUS21548">
    <property type="protein sequence ID" value="MBELARI_LOCUS21548"/>
    <property type="gene ID" value="MBELARI_LOCUS21548"/>
</dbReference>
<reference evidence="2" key="1">
    <citation type="submission" date="2024-02" db="UniProtKB">
        <authorList>
            <consortium name="WormBaseParasite"/>
        </authorList>
    </citation>
    <scope>IDENTIFICATION</scope>
</reference>
<organism evidence="1 2">
    <name type="scientific">Mesorhabditis belari</name>
    <dbReference type="NCBI Taxonomy" id="2138241"/>
    <lineage>
        <taxon>Eukaryota</taxon>
        <taxon>Metazoa</taxon>
        <taxon>Ecdysozoa</taxon>
        <taxon>Nematoda</taxon>
        <taxon>Chromadorea</taxon>
        <taxon>Rhabditida</taxon>
        <taxon>Rhabditina</taxon>
        <taxon>Rhabditomorpha</taxon>
        <taxon>Rhabditoidea</taxon>
        <taxon>Rhabditidae</taxon>
        <taxon>Mesorhabditinae</taxon>
        <taxon>Mesorhabditis</taxon>
    </lineage>
</organism>
<keyword evidence="1" id="KW-1185">Reference proteome</keyword>
<proteinExistence type="predicted"/>
<sequence>MRSLDLTCTKDSNEKVFNSGRVTTPNPHELSLNGNQWKWADGMDYNGLITPGNGSCAFLRRVTGFNRGIRAIRLLIVEQ</sequence>
<dbReference type="Proteomes" id="UP000887575">
    <property type="component" value="Unassembled WGS sequence"/>
</dbReference>
<evidence type="ECO:0000313" key="2">
    <source>
        <dbReference type="WBParaSite" id="MBELARI_LOCUS21548"/>
    </source>
</evidence>
<evidence type="ECO:0000313" key="1">
    <source>
        <dbReference type="Proteomes" id="UP000887575"/>
    </source>
</evidence>
<accession>A0AAF3F4Q7</accession>
<dbReference type="AlphaFoldDB" id="A0AAF3F4Q7"/>